<comment type="similarity">
    <text evidence="1 7">Belongs to the glycosyl hydrolase 43 family.</text>
</comment>
<dbReference type="OrthoDB" id="5211809at2759"/>
<protein>
    <recommendedName>
        <fullName evidence="10">Arabinan endo-1,5-alpha-L-arabinosidase A</fullName>
    </recommendedName>
</protein>
<dbReference type="Gene3D" id="2.115.10.20">
    <property type="entry name" value="Glycosyl hydrolase domain, family 43"/>
    <property type="match status" value="1"/>
</dbReference>
<dbReference type="STRING" id="1441469.A0A225AKN5"/>
<dbReference type="AlphaFoldDB" id="A0A225AKN5"/>
<evidence type="ECO:0000256" key="6">
    <source>
        <dbReference type="PIRSR" id="PIRSR606710-2"/>
    </source>
</evidence>
<evidence type="ECO:0000256" key="3">
    <source>
        <dbReference type="ARBA" id="ARBA00022801"/>
    </source>
</evidence>
<organism evidence="8 9">
    <name type="scientific">Talaromyces atroroseus</name>
    <dbReference type="NCBI Taxonomy" id="1441469"/>
    <lineage>
        <taxon>Eukaryota</taxon>
        <taxon>Fungi</taxon>
        <taxon>Dikarya</taxon>
        <taxon>Ascomycota</taxon>
        <taxon>Pezizomycotina</taxon>
        <taxon>Eurotiomycetes</taxon>
        <taxon>Eurotiomycetidae</taxon>
        <taxon>Eurotiales</taxon>
        <taxon>Trichocomaceae</taxon>
        <taxon>Talaromyces</taxon>
        <taxon>Talaromyces sect. Trachyspermi</taxon>
    </lineage>
</organism>
<dbReference type="CDD" id="cd18827">
    <property type="entry name" value="GH43_XlnD-like"/>
    <property type="match status" value="1"/>
</dbReference>
<dbReference type="EMBL" id="LFMY01000004">
    <property type="protein sequence ID" value="OKL61440.1"/>
    <property type="molecule type" value="Genomic_DNA"/>
</dbReference>
<dbReference type="PANTHER" id="PTHR43772:SF2">
    <property type="entry name" value="PUTATIVE (AFU_ORTHOLOGUE AFUA_2G04480)-RELATED"/>
    <property type="match status" value="1"/>
</dbReference>
<dbReference type="GO" id="GO:0004553">
    <property type="term" value="F:hydrolase activity, hydrolyzing O-glycosyl compounds"/>
    <property type="evidence" value="ECO:0007669"/>
    <property type="project" value="InterPro"/>
</dbReference>
<keyword evidence="2" id="KW-0732">Signal</keyword>
<keyword evidence="4" id="KW-0119">Carbohydrate metabolism</keyword>
<dbReference type="SUPFAM" id="SSF75005">
    <property type="entry name" value="Arabinanase/levansucrase/invertase"/>
    <property type="match status" value="1"/>
</dbReference>
<evidence type="ECO:0000256" key="2">
    <source>
        <dbReference type="ARBA" id="ARBA00022729"/>
    </source>
</evidence>
<sequence>MGGGHNWPSRRQALSNTSGNPIIPGWYADPDARIFEGQYWIFPSLSLSYDQQTYFDCFSSPDLIHWTKHERILDFADIPWSTNRAAWAPTVAFNNRDGAYYMYFSAGDGAGIGVAKSTTGPSGPYKDVLGKPLIRDVIFGGQPIDPAVFIDDDARSYLFWGGWSHGLGAELDDDMVSFKTDILELTQANYVEAPYMIKRRGVYYYMYSVGGWGDNSYGVEYVTSTISPLGPFTNPTKTNSSITNHILSPDPAVAQGTGSNGVLHIPGTDDWYIVYHCRPLGDSAANHRYVCIDKMEFCDDDDTGGGYIKPVKITLDGVAARPLLPCSEDEF</sequence>
<dbReference type="Proteomes" id="UP000214365">
    <property type="component" value="Unassembled WGS sequence"/>
</dbReference>
<evidence type="ECO:0008006" key="10">
    <source>
        <dbReference type="Google" id="ProtNLM"/>
    </source>
</evidence>
<comment type="caution">
    <text evidence="8">The sequence shown here is derived from an EMBL/GenBank/DDBJ whole genome shotgun (WGS) entry which is preliminary data.</text>
</comment>
<evidence type="ECO:0000256" key="1">
    <source>
        <dbReference type="ARBA" id="ARBA00009865"/>
    </source>
</evidence>
<dbReference type="GeneID" id="31003235"/>
<dbReference type="InterPro" id="IPR052176">
    <property type="entry name" value="Glycosyl_Hydrlase_43_Enz"/>
</dbReference>
<dbReference type="Pfam" id="PF04616">
    <property type="entry name" value="Glyco_hydro_43"/>
    <property type="match status" value="1"/>
</dbReference>
<feature type="site" description="Important for catalytic activity, responsible for pKa modulation of the active site Glu and correct orientation of both the proton donor and substrate" evidence="6">
    <location>
        <position position="145"/>
    </location>
</feature>
<evidence type="ECO:0000256" key="4">
    <source>
        <dbReference type="ARBA" id="ARBA00023277"/>
    </source>
</evidence>
<dbReference type="InterPro" id="IPR006710">
    <property type="entry name" value="Glyco_hydro_43"/>
</dbReference>
<evidence type="ECO:0000313" key="8">
    <source>
        <dbReference type="EMBL" id="OKL61440.1"/>
    </source>
</evidence>
<keyword evidence="3 7" id="KW-0378">Hydrolase</keyword>
<dbReference type="PANTHER" id="PTHR43772">
    <property type="entry name" value="ENDO-1,4-BETA-XYLANASE"/>
    <property type="match status" value="1"/>
</dbReference>
<name>A0A225AKN5_TALAT</name>
<keyword evidence="9" id="KW-1185">Reference proteome</keyword>
<keyword evidence="5 7" id="KW-0326">Glycosidase</keyword>
<evidence type="ECO:0000256" key="5">
    <source>
        <dbReference type="ARBA" id="ARBA00023295"/>
    </source>
</evidence>
<reference evidence="8 9" key="1">
    <citation type="submission" date="2015-06" db="EMBL/GenBank/DDBJ databases">
        <title>Talaromyces atroroseus IBT 11181 draft genome.</title>
        <authorList>
            <person name="Rasmussen K.B."/>
            <person name="Rasmussen S."/>
            <person name="Petersen B."/>
            <person name="Sicheritz-Ponten T."/>
            <person name="Mortensen U.H."/>
            <person name="Thrane U."/>
        </authorList>
    </citation>
    <scope>NUCLEOTIDE SEQUENCE [LARGE SCALE GENOMIC DNA]</scope>
    <source>
        <strain evidence="8 9">IBT 11181</strain>
    </source>
</reference>
<dbReference type="InterPro" id="IPR023296">
    <property type="entry name" value="Glyco_hydro_beta-prop_sf"/>
</dbReference>
<accession>A0A225AKN5</accession>
<dbReference type="GO" id="GO:0005975">
    <property type="term" value="P:carbohydrate metabolic process"/>
    <property type="evidence" value="ECO:0007669"/>
    <property type="project" value="InterPro"/>
</dbReference>
<proteinExistence type="inferred from homology"/>
<evidence type="ECO:0000256" key="7">
    <source>
        <dbReference type="RuleBase" id="RU361187"/>
    </source>
</evidence>
<gene>
    <name evidence="8" type="ORF">UA08_03480</name>
</gene>
<evidence type="ECO:0000313" key="9">
    <source>
        <dbReference type="Proteomes" id="UP000214365"/>
    </source>
</evidence>
<dbReference type="RefSeq" id="XP_020121561.1">
    <property type="nucleotide sequence ID" value="XM_020265785.1"/>
</dbReference>